<evidence type="ECO:0000313" key="2">
    <source>
        <dbReference type="Proteomes" id="UP000299102"/>
    </source>
</evidence>
<organism evidence="1 2">
    <name type="scientific">Eumeta variegata</name>
    <name type="common">Bagworm moth</name>
    <name type="synonym">Eumeta japonica</name>
    <dbReference type="NCBI Taxonomy" id="151549"/>
    <lineage>
        <taxon>Eukaryota</taxon>
        <taxon>Metazoa</taxon>
        <taxon>Ecdysozoa</taxon>
        <taxon>Arthropoda</taxon>
        <taxon>Hexapoda</taxon>
        <taxon>Insecta</taxon>
        <taxon>Pterygota</taxon>
        <taxon>Neoptera</taxon>
        <taxon>Endopterygota</taxon>
        <taxon>Lepidoptera</taxon>
        <taxon>Glossata</taxon>
        <taxon>Ditrysia</taxon>
        <taxon>Tineoidea</taxon>
        <taxon>Psychidae</taxon>
        <taxon>Oiketicinae</taxon>
        <taxon>Eumeta</taxon>
    </lineage>
</organism>
<name>A0A4C1ZJY2_EUMVA</name>
<gene>
    <name evidence="1" type="ORF">EVAR_64872_1</name>
</gene>
<comment type="caution">
    <text evidence="1">The sequence shown here is derived from an EMBL/GenBank/DDBJ whole genome shotgun (WGS) entry which is preliminary data.</text>
</comment>
<protein>
    <submittedName>
        <fullName evidence="1">Uncharacterized protein</fullName>
    </submittedName>
</protein>
<proteinExistence type="predicted"/>
<dbReference type="EMBL" id="BGZK01001903">
    <property type="protein sequence ID" value="GBP88068.1"/>
    <property type="molecule type" value="Genomic_DNA"/>
</dbReference>
<evidence type="ECO:0000313" key="1">
    <source>
        <dbReference type="EMBL" id="GBP88068.1"/>
    </source>
</evidence>
<reference evidence="1 2" key="1">
    <citation type="journal article" date="2019" name="Commun. Biol.">
        <title>The bagworm genome reveals a unique fibroin gene that provides high tensile strength.</title>
        <authorList>
            <person name="Kono N."/>
            <person name="Nakamura H."/>
            <person name="Ohtoshi R."/>
            <person name="Tomita M."/>
            <person name="Numata K."/>
            <person name="Arakawa K."/>
        </authorList>
    </citation>
    <scope>NUCLEOTIDE SEQUENCE [LARGE SCALE GENOMIC DNA]</scope>
</reference>
<dbReference type="AlphaFoldDB" id="A0A4C1ZJY2"/>
<keyword evidence="2" id="KW-1185">Reference proteome</keyword>
<dbReference type="Proteomes" id="UP000299102">
    <property type="component" value="Unassembled WGS sequence"/>
</dbReference>
<sequence>MLLMGSSGVIWFNLQIRRSIRPCSSSNLAPSISKAMPLTVGPSPLAELSVERGNRNEEGDRKFILNLYASFDVGFAAFSRSLSVLMSLSYLLPLE</sequence>
<accession>A0A4C1ZJY2</accession>